<gene>
    <name evidence="1" type="ORF">BOV88_13720</name>
</gene>
<dbReference type="EMBL" id="MPNX01000075">
    <property type="protein sequence ID" value="OOY33729.1"/>
    <property type="molecule type" value="Genomic_DNA"/>
</dbReference>
<dbReference type="AlphaFoldDB" id="A0A1T2CFY5"/>
<protein>
    <submittedName>
        <fullName evidence="1">Uncharacterized protein</fullName>
    </submittedName>
</protein>
<accession>A0A1T2CFY5</accession>
<name>A0A1T2CFY5_SOVGS</name>
<evidence type="ECO:0000313" key="1">
    <source>
        <dbReference type="EMBL" id="OOY33729.1"/>
    </source>
</evidence>
<reference evidence="1 2" key="1">
    <citation type="submission" date="2016-11" db="EMBL/GenBank/DDBJ databases">
        <title>Mixed transmission modes and dynamic genome evolution in an obligate animal-bacterial symbiosis.</title>
        <authorList>
            <person name="Russell S.L."/>
            <person name="Corbett-Detig R.B."/>
            <person name="Cavanaugh C.M."/>
        </authorList>
    </citation>
    <scope>NUCLEOTIDE SEQUENCE [LARGE SCALE GENOMIC DNA]</scope>
    <source>
        <strain evidence="1">MA-KB16</strain>
    </source>
</reference>
<evidence type="ECO:0000313" key="2">
    <source>
        <dbReference type="Proteomes" id="UP000190962"/>
    </source>
</evidence>
<dbReference type="Proteomes" id="UP000190962">
    <property type="component" value="Unassembled WGS sequence"/>
</dbReference>
<organism evidence="1 2">
    <name type="scientific">Solemya velum gill symbiont</name>
    <dbReference type="NCBI Taxonomy" id="2340"/>
    <lineage>
        <taxon>Bacteria</taxon>
        <taxon>Pseudomonadati</taxon>
        <taxon>Pseudomonadota</taxon>
        <taxon>Gammaproteobacteria</taxon>
        <taxon>sulfur-oxidizing symbionts</taxon>
    </lineage>
</organism>
<proteinExistence type="predicted"/>
<sequence>MMNIITSHTTEEIDLEHFLKLETIGINPEELEEHNEDYMGRYKETEILFRDHRYETKLPWKDDQSELLPNFQIAKKRTEPLLEDYKKSPNGWRSTVKI</sequence>
<comment type="caution">
    <text evidence="1">The sequence shown here is derived from an EMBL/GenBank/DDBJ whole genome shotgun (WGS) entry which is preliminary data.</text>
</comment>